<evidence type="ECO:0000256" key="2">
    <source>
        <dbReference type="SAM" id="Phobius"/>
    </source>
</evidence>
<sequence>MLAPIIGVLPILGGLVLLVVAAVIYILLSKSPKVDKVIHNLTDDVDFLDTTSTELIQKKEDAIQNIQNRVTEDKSEIEKKTQDIKKMEGSLDEEKGKESANEGEVGE</sequence>
<keyword evidence="2" id="KW-0812">Transmembrane</keyword>
<accession>A0A0F9RD83</accession>
<feature type="region of interest" description="Disordered" evidence="1">
    <location>
        <begin position="74"/>
        <end position="107"/>
    </location>
</feature>
<keyword evidence="2" id="KW-0472">Membrane</keyword>
<proteinExistence type="predicted"/>
<evidence type="ECO:0000313" key="3">
    <source>
        <dbReference type="EMBL" id="KKN52814.1"/>
    </source>
</evidence>
<gene>
    <name evidence="3" type="ORF">LCGC14_0608570</name>
</gene>
<feature type="compositionally biased region" description="Basic and acidic residues" evidence="1">
    <location>
        <begin position="74"/>
        <end position="100"/>
    </location>
</feature>
<protein>
    <submittedName>
        <fullName evidence="3">Uncharacterized protein</fullName>
    </submittedName>
</protein>
<dbReference type="EMBL" id="LAZR01001003">
    <property type="protein sequence ID" value="KKN52814.1"/>
    <property type="molecule type" value="Genomic_DNA"/>
</dbReference>
<feature type="transmembrane region" description="Helical" evidence="2">
    <location>
        <begin position="6"/>
        <end position="28"/>
    </location>
</feature>
<keyword evidence="2" id="KW-1133">Transmembrane helix</keyword>
<name>A0A0F9RD83_9ZZZZ</name>
<comment type="caution">
    <text evidence="3">The sequence shown here is derived from an EMBL/GenBank/DDBJ whole genome shotgun (WGS) entry which is preliminary data.</text>
</comment>
<organism evidence="3">
    <name type="scientific">marine sediment metagenome</name>
    <dbReference type="NCBI Taxonomy" id="412755"/>
    <lineage>
        <taxon>unclassified sequences</taxon>
        <taxon>metagenomes</taxon>
        <taxon>ecological metagenomes</taxon>
    </lineage>
</organism>
<reference evidence="3" key="1">
    <citation type="journal article" date="2015" name="Nature">
        <title>Complex archaea that bridge the gap between prokaryotes and eukaryotes.</title>
        <authorList>
            <person name="Spang A."/>
            <person name="Saw J.H."/>
            <person name="Jorgensen S.L."/>
            <person name="Zaremba-Niedzwiedzka K."/>
            <person name="Martijn J."/>
            <person name="Lind A.E."/>
            <person name="van Eijk R."/>
            <person name="Schleper C."/>
            <person name="Guy L."/>
            <person name="Ettema T.J."/>
        </authorList>
    </citation>
    <scope>NUCLEOTIDE SEQUENCE</scope>
</reference>
<dbReference type="AlphaFoldDB" id="A0A0F9RD83"/>
<evidence type="ECO:0000256" key="1">
    <source>
        <dbReference type="SAM" id="MobiDB-lite"/>
    </source>
</evidence>